<evidence type="ECO:0000256" key="1">
    <source>
        <dbReference type="SAM" id="Phobius"/>
    </source>
</evidence>
<feature type="domain" description="TPM" evidence="3">
    <location>
        <begin position="39"/>
        <end position="162"/>
    </location>
</feature>
<feature type="chain" id="PRO_5015118856" description="TPM domain-containing protein" evidence="2">
    <location>
        <begin position="26"/>
        <end position="298"/>
    </location>
</feature>
<feature type="transmembrane region" description="Helical" evidence="1">
    <location>
        <begin position="220"/>
        <end position="248"/>
    </location>
</feature>
<evidence type="ECO:0000313" key="5">
    <source>
        <dbReference type="Proteomes" id="UP000241829"/>
    </source>
</evidence>
<keyword evidence="1" id="KW-1133">Transmembrane helix</keyword>
<evidence type="ECO:0000259" key="3">
    <source>
        <dbReference type="Pfam" id="PF04536"/>
    </source>
</evidence>
<dbReference type="Gene3D" id="3.10.310.50">
    <property type="match status" value="1"/>
</dbReference>
<dbReference type="InterPro" id="IPR007621">
    <property type="entry name" value="TPM_dom"/>
</dbReference>
<dbReference type="PANTHER" id="PTHR30373:SF2">
    <property type="entry name" value="UPF0603 PROTEIN YGCG"/>
    <property type="match status" value="1"/>
</dbReference>
<proteinExistence type="predicted"/>
<sequence length="298" mass="29592">MPLALVLQALAALFLIVAGLGGAQAQQAPRAVPALTSRVIDETATLGEGQRTSLQAQLAEIERTHGSQVVVLMVPTTAPEDIAAFAHRVASSWKIGRKEVGDGVLVVVAKDDRRMRIEVARALEGAIPDITAARIIDGAMAPRFREGDYAGGLQAAVQQIGARIAGEALPLPQASDQRRAAGGGGADDLAIFLFFAVMVAGPVLRALAGPRLGGLAMGAGAGALAFWFTTSVLLAAGAGVAALLYVWLFAGRGVPLIWNGGGGGRGGGGGFGGGGFGGGGFGSGGGGSFGGGGASGGW</sequence>
<gene>
    <name evidence="4" type="ORF">C7H73_01365</name>
</gene>
<accession>A0A2P1NHB7</accession>
<keyword evidence="1" id="KW-0472">Membrane</keyword>
<protein>
    <recommendedName>
        <fullName evidence="3">TPM domain-containing protein</fullName>
    </recommendedName>
</protein>
<dbReference type="RefSeq" id="WP_106845014.1">
    <property type="nucleotide sequence ID" value="NZ_CP027792.1"/>
</dbReference>
<dbReference type="OrthoDB" id="9810918at2"/>
<feature type="transmembrane region" description="Helical" evidence="1">
    <location>
        <begin position="189"/>
        <end position="208"/>
    </location>
</feature>
<evidence type="ECO:0000313" key="4">
    <source>
        <dbReference type="EMBL" id="AVP56453.1"/>
    </source>
</evidence>
<dbReference type="KEGG" id="melm:C7H73_01365"/>
<keyword evidence="2" id="KW-0732">Signal</keyword>
<keyword evidence="5" id="KW-1185">Reference proteome</keyword>
<dbReference type="Proteomes" id="UP000241829">
    <property type="component" value="Chromosome"/>
</dbReference>
<organism evidence="4 5">
    <name type="scientific">Pulveribacter suum</name>
    <dbReference type="NCBI Taxonomy" id="2116657"/>
    <lineage>
        <taxon>Bacteria</taxon>
        <taxon>Pseudomonadati</taxon>
        <taxon>Pseudomonadota</taxon>
        <taxon>Betaproteobacteria</taxon>
        <taxon>Burkholderiales</taxon>
        <taxon>Comamonadaceae</taxon>
        <taxon>Pulveribacter</taxon>
    </lineage>
</organism>
<evidence type="ECO:0000256" key="2">
    <source>
        <dbReference type="SAM" id="SignalP"/>
    </source>
</evidence>
<dbReference type="EMBL" id="CP027792">
    <property type="protein sequence ID" value="AVP56453.1"/>
    <property type="molecule type" value="Genomic_DNA"/>
</dbReference>
<dbReference type="Pfam" id="PF04536">
    <property type="entry name" value="TPM_phosphatase"/>
    <property type="match status" value="1"/>
</dbReference>
<name>A0A2P1NHB7_9BURK</name>
<keyword evidence="1" id="KW-0812">Transmembrane</keyword>
<dbReference type="AlphaFoldDB" id="A0A2P1NHB7"/>
<dbReference type="PANTHER" id="PTHR30373">
    <property type="entry name" value="UPF0603 PROTEIN YGCG"/>
    <property type="match status" value="1"/>
</dbReference>
<feature type="signal peptide" evidence="2">
    <location>
        <begin position="1"/>
        <end position="25"/>
    </location>
</feature>
<reference evidence="5" key="1">
    <citation type="submission" date="2018-03" db="EMBL/GenBank/DDBJ databases">
        <title>Genome sequencing of Melaminivora sp. strain SC2-7.</title>
        <authorList>
            <person name="Kim S.-J."/>
            <person name="Heo J."/>
            <person name="Ahn J.-H."/>
            <person name="Kwon S.-W."/>
        </authorList>
    </citation>
    <scope>NUCLEOTIDE SEQUENCE [LARGE SCALE GENOMIC DNA]</scope>
    <source>
        <strain evidence="5">SC2-7</strain>
    </source>
</reference>